<dbReference type="EMBL" id="HBGA01081134">
    <property type="protein sequence ID" value="CAD9019121.1"/>
    <property type="molecule type" value="Transcribed_RNA"/>
</dbReference>
<evidence type="ECO:0000256" key="1">
    <source>
        <dbReference type="SAM" id="MobiDB-lite"/>
    </source>
</evidence>
<feature type="compositionally biased region" description="Low complexity" evidence="1">
    <location>
        <begin position="22"/>
        <end position="37"/>
    </location>
</feature>
<gene>
    <name evidence="2" type="ORF">EGYM00392_LOCUS30235</name>
</gene>
<feature type="region of interest" description="Disordered" evidence="1">
    <location>
        <begin position="22"/>
        <end position="81"/>
    </location>
</feature>
<organism evidence="2">
    <name type="scientific">Eutreptiella gymnastica</name>
    <dbReference type="NCBI Taxonomy" id="73025"/>
    <lineage>
        <taxon>Eukaryota</taxon>
        <taxon>Discoba</taxon>
        <taxon>Euglenozoa</taxon>
        <taxon>Euglenida</taxon>
        <taxon>Spirocuta</taxon>
        <taxon>Euglenophyceae</taxon>
        <taxon>Eutreptiales</taxon>
        <taxon>Eutreptiaceae</taxon>
        <taxon>Eutreptiella</taxon>
    </lineage>
</organism>
<accession>A0A7S1IQ03</accession>
<reference evidence="2" key="1">
    <citation type="submission" date="2021-01" db="EMBL/GenBank/DDBJ databases">
        <authorList>
            <person name="Corre E."/>
            <person name="Pelletier E."/>
            <person name="Niang G."/>
            <person name="Scheremetjew M."/>
            <person name="Finn R."/>
            <person name="Kale V."/>
            <person name="Holt S."/>
            <person name="Cochrane G."/>
            <person name="Meng A."/>
            <person name="Brown T."/>
            <person name="Cohen L."/>
        </authorList>
    </citation>
    <scope>NUCLEOTIDE SEQUENCE</scope>
    <source>
        <strain evidence="2">NIES-381</strain>
    </source>
</reference>
<sequence length="124" mass="13037">MPSVNLASALAHGSMVRVWPTGSAASGRASHSRGANGQWPLEEPQAANAHTSMGGGVLILEKTHPSTQLPPPSPLWGVACTKIRPGDRRPAVPEELANQIWSKLGGGVWVIQPLLLHGFGKPED</sequence>
<proteinExistence type="predicted"/>
<evidence type="ECO:0000313" key="2">
    <source>
        <dbReference type="EMBL" id="CAD9019121.1"/>
    </source>
</evidence>
<protein>
    <submittedName>
        <fullName evidence="2">Uncharacterized protein</fullName>
    </submittedName>
</protein>
<dbReference type="AlphaFoldDB" id="A0A7S1IQ03"/>
<name>A0A7S1IQ03_9EUGL</name>